<sequence>MLALTTAPVALATTTTTTTTTLRRRATTIAKKRASSQRARASSVAVRRGSALVVRAASEGEDAAPDSRAYREAKEPELGGIIGKVVSNLPDGRKASAPESYGARPASKTLSEGRYRRPPPERVGGVTESAVRGDDFEVVDGPSFGIGTLVGVLVAAATLGGAYFTVQKLQEGPVARKGGARMPAFDSEIGNASKPDAAPAAAVVEAPAVVEEVAVVEAPAVEVDAN</sequence>
<dbReference type="EMBL" id="GG663735">
    <property type="protein sequence ID" value="EEH60912.1"/>
    <property type="molecule type" value="Genomic_DNA"/>
</dbReference>
<dbReference type="AlphaFoldDB" id="C1MIG0"/>
<dbReference type="OrthoDB" id="497647at2759"/>
<feature type="compositionally biased region" description="Basic and acidic residues" evidence="1">
    <location>
        <begin position="111"/>
        <end position="120"/>
    </location>
</feature>
<dbReference type="GeneID" id="9680953"/>
<dbReference type="Proteomes" id="UP000001876">
    <property type="component" value="Unassembled WGS sequence"/>
</dbReference>
<feature type="region of interest" description="Disordered" evidence="1">
    <location>
        <begin position="89"/>
        <end position="127"/>
    </location>
</feature>
<evidence type="ECO:0000313" key="2">
    <source>
        <dbReference type="EMBL" id="EEH60912.1"/>
    </source>
</evidence>
<dbReference type="RefSeq" id="XP_003055660.1">
    <property type="nucleotide sequence ID" value="XM_003055614.1"/>
</dbReference>
<organism evidence="3">
    <name type="scientific">Micromonas pusilla (strain CCMP1545)</name>
    <name type="common">Picoplanktonic green alga</name>
    <dbReference type="NCBI Taxonomy" id="564608"/>
    <lineage>
        <taxon>Eukaryota</taxon>
        <taxon>Viridiplantae</taxon>
        <taxon>Chlorophyta</taxon>
        <taxon>Mamiellophyceae</taxon>
        <taxon>Mamiellales</taxon>
        <taxon>Mamiellaceae</taxon>
        <taxon>Micromonas</taxon>
    </lineage>
</organism>
<accession>C1MIG0</accession>
<proteinExistence type="predicted"/>
<protein>
    <submittedName>
        <fullName evidence="2">Predicted protein</fullName>
    </submittedName>
</protein>
<evidence type="ECO:0000313" key="3">
    <source>
        <dbReference type="Proteomes" id="UP000001876"/>
    </source>
</evidence>
<evidence type="ECO:0000256" key="1">
    <source>
        <dbReference type="SAM" id="MobiDB-lite"/>
    </source>
</evidence>
<dbReference type="KEGG" id="mpp:MICPUCDRAFT_50553"/>
<reference evidence="2 3" key="1">
    <citation type="journal article" date="2009" name="Science">
        <title>Green evolution and dynamic adaptations revealed by genomes of the marine picoeukaryotes Micromonas.</title>
        <authorList>
            <person name="Worden A.Z."/>
            <person name="Lee J.H."/>
            <person name="Mock T."/>
            <person name="Rouze P."/>
            <person name="Simmons M.P."/>
            <person name="Aerts A.L."/>
            <person name="Allen A.E."/>
            <person name="Cuvelier M.L."/>
            <person name="Derelle E."/>
            <person name="Everett M.V."/>
            <person name="Foulon E."/>
            <person name="Grimwood J."/>
            <person name="Gundlach H."/>
            <person name="Henrissat B."/>
            <person name="Napoli C."/>
            <person name="McDonald S.M."/>
            <person name="Parker M.S."/>
            <person name="Rombauts S."/>
            <person name="Salamov A."/>
            <person name="Von Dassow P."/>
            <person name="Badger J.H."/>
            <person name="Coutinho P.M."/>
            <person name="Demir E."/>
            <person name="Dubchak I."/>
            <person name="Gentemann C."/>
            <person name="Eikrem W."/>
            <person name="Gready J.E."/>
            <person name="John U."/>
            <person name="Lanier W."/>
            <person name="Lindquist E.A."/>
            <person name="Lucas S."/>
            <person name="Mayer K.F."/>
            <person name="Moreau H."/>
            <person name="Not F."/>
            <person name="Otillar R."/>
            <person name="Panaud O."/>
            <person name="Pangilinan J."/>
            <person name="Paulsen I."/>
            <person name="Piegu B."/>
            <person name="Poliakov A."/>
            <person name="Robbens S."/>
            <person name="Schmutz J."/>
            <person name="Toulza E."/>
            <person name="Wyss T."/>
            <person name="Zelensky A."/>
            <person name="Zhou K."/>
            <person name="Armbrust E.V."/>
            <person name="Bhattacharya D."/>
            <person name="Goodenough U.W."/>
            <person name="Van de Peer Y."/>
            <person name="Grigoriev I.V."/>
        </authorList>
    </citation>
    <scope>NUCLEOTIDE SEQUENCE [LARGE SCALE GENOMIC DNA]</scope>
    <source>
        <strain evidence="2 3">CCMP1545</strain>
    </source>
</reference>
<keyword evidence="3" id="KW-1185">Reference proteome</keyword>
<name>C1MIG0_MICPC</name>
<gene>
    <name evidence="2" type="ORF">MICPUCDRAFT_50553</name>
</gene>